<dbReference type="PRINTS" id="PR01543">
    <property type="entry name" value="ANATRNSFRASE"/>
</dbReference>
<dbReference type="InterPro" id="IPR053710">
    <property type="entry name" value="Arylamine_NAT_domain_sf"/>
</dbReference>
<evidence type="ECO:0000313" key="3">
    <source>
        <dbReference type="EMBL" id="SFE89812.1"/>
    </source>
</evidence>
<dbReference type="InterPro" id="IPR001447">
    <property type="entry name" value="Arylamine_N-AcTrfase"/>
</dbReference>
<dbReference type="EMBL" id="FONT01000005">
    <property type="protein sequence ID" value="SFE89812.1"/>
    <property type="molecule type" value="Genomic_DNA"/>
</dbReference>
<keyword evidence="3" id="KW-0808">Transferase</keyword>
<accession>A0A1I2EA51</accession>
<evidence type="ECO:0000256" key="2">
    <source>
        <dbReference type="RuleBase" id="RU003452"/>
    </source>
</evidence>
<reference evidence="3 4" key="1">
    <citation type="submission" date="2016-10" db="EMBL/GenBank/DDBJ databases">
        <authorList>
            <person name="de Groot N.N."/>
        </authorList>
    </citation>
    <scope>NUCLEOTIDE SEQUENCE [LARGE SCALE GENOMIC DNA]</scope>
    <source>
        <strain evidence="3 4">DSM 23995</strain>
    </source>
</reference>
<dbReference type="Gene3D" id="3.30.2140.20">
    <property type="match status" value="1"/>
</dbReference>
<dbReference type="SUPFAM" id="SSF54001">
    <property type="entry name" value="Cysteine proteinases"/>
    <property type="match status" value="1"/>
</dbReference>
<dbReference type="RefSeq" id="WP_091662352.1">
    <property type="nucleotide sequence ID" value="NZ_FONT01000005.1"/>
</dbReference>
<dbReference type="STRING" id="930128.SAMN05192532_105227"/>
<keyword evidence="4" id="KW-1185">Reference proteome</keyword>
<proteinExistence type="inferred from homology"/>
<dbReference type="GO" id="GO:0016407">
    <property type="term" value="F:acetyltransferase activity"/>
    <property type="evidence" value="ECO:0007669"/>
    <property type="project" value="InterPro"/>
</dbReference>
<dbReference type="InterPro" id="IPR038765">
    <property type="entry name" value="Papain-like_cys_pep_sf"/>
</dbReference>
<dbReference type="Proteomes" id="UP000199516">
    <property type="component" value="Unassembled WGS sequence"/>
</dbReference>
<sequence>MDPYLYLNRMNVDEGKKGEGSLTFLRHLQYQHMLHIPFENQDVMRHVPIHLDIEKFYEKIVLRNRGGFCYELNGLFHWLLQELGYSSHLISGTVRKPDGSWALDDSHAAILVSLHEPYLVDVGFGDSVRIPVPLSGEVIDDGVGVYRVKERKEDFLFEVEKNKEWVTLYRFRTEPKNLSDFTPMCHYNQTSPNSRFTQESIATKALERGRVTLLDNTLKIIENDNKTERTIHPTEKCKILKKYFGIELEDLSSS</sequence>
<evidence type="ECO:0000313" key="4">
    <source>
        <dbReference type="Proteomes" id="UP000199516"/>
    </source>
</evidence>
<evidence type="ECO:0000256" key="1">
    <source>
        <dbReference type="ARBA" id="ARBA00006547"/>
    </source>
</evidence>
<gene>
    <name evidence="3" type="ORF">SAMN05192532_105227</name>
</gene>
<name>A0A1I2EA51_9BACI</name>
<organism evidence="3 4">
    <name type="scientific">Alteribacillus iranensis</name>
    <dbReference type="NCBI Taxonomy" id="930128"/>
    <lineage>
        <taxon>Bacteria</taxon>
        <taxon>Bacillati</taxon>
        <taxon>Bacillota</taxon>
        <taxon>Bacilli</taxon>
        <taxon>Bacillales</taxon>
        <taxon>Bacillaceae</taxon>
        <taxon>Alteribacillus</taxon>
    </lineage>
</organism>
<protein>
    <submittedName>
        <fullName evidence="3">N-hydroxyarylamine O-acetyltransferase</fullName>
    </submittedName>
</protein>
<dbReference type="Pfam" id="PF00797">
    <property type="entry name" value="Acetyltransf_2"/>
    <property type="match status" value="1"/>
</dbReference>
<dbReference type="PANTHER" id="PTHR11786:SF0">
    <property type="entry name" value="ARYLAMINE N-ACETYLTRANSFERASE 4-RELATED"/>
    <property type="match status" value="1"/>
</dbReference>
<comment type="similarity">
    <text evidence="1 2">Belongs to the arylamine N-acetyltransferase family.</text>
</comment>
<dbReference type="AlphaFoldDB" id="A0A1I2EA51"/>
<dbReference type="OrthoDB" id="7181050at2"/>
<dbReference type="PANTHER" id="PTHR11786">
    <property type="entry name" value="N-HYDROXYARYLAMINE O-ACETYLTRANSFERASE"/>
    <property type="match status" value="1"/>
</dbReference>